<dbReference type="Gene3D" id="2.60.40.420">
    <property type="entry name" value="Cupredoxins - blue copper proteins"/>
    <property type="match status" value="1"/>
</dbReference>
<evidence type="ECO:0000256" key="8">
    <source>
        <dbReference type="ARBA" id="ARBA00022982"/>
    </source>
</evidence>
<evidence type="ECO:0000313" key="20">
    <source>
        <dbReference type="Proteomes" id="UP000030418"/>
    </source>
</evidence>
<dbReference type="SUPFAM" id="SSF49503">
    <property type="entry name" value="Cupredoxins"/>
    <property type="match status" value="1"/>
</dbReference>
<feature type="transmembrane region" description="Helical" evidence="16">
    <location>
        <begin position="43"/>
        <end position="67"/>
    </location>
</feature>
<keyword evidence="5 14" id="KW-0679">Respiratory chain</keyword>
<dbReference type="InterPro" id="IPR034227">
    <property type="entry name" value="CuRO_UO_II"/>
</dbReference>
<dbReference type="InterPro" id="IPR002429">
    <property type="entry name" value="CcO_II-like_C"/>
</dbReference>
<evidence type="ECO:0000256" key="15">
    <source>
        <dbReference type="SAM" id="MobiDB-lite"/>
    </source>
</evidence>
<dbReference type="FunFam" id="2.60.40.420:FF:000008">
    <property type="entry name" value="Ubiquinol oxidase subunit 2"/>
    <property type="match status" value="1"/>
</dbReference>
<dbReference type="GO" id="GO:0042773">
    <property type="term" value="P:ATP synthesis coupled electron transport"/>
    <property type="evidence" value="ECO:0007669"/>
    <property type="project" value="TreeGrafter"/>
</dbReference>
<keyword evidence="6 16" id="KW-0812">Transmembrane</keyword>
<dbReference type="GO" id="GO:0005886">
    <property type="term" value="C:plasma membrane"/>
    <property type="evidence" value="ECO:0007669"/>
    <property type="project" value="UniProtKB-SubCell"/>
</dbReference>
<dbReference type="PIRSF" id="PIRSF000292">
    <property type="entry name" value="Ubi_od_II"/>
    <property type="match status" value="1"/>
</dbReference>
<keyword evidence="13" id="KW-0449">Lipoprotein</keyword>
<evidence type="ECO:0000256" key="9">
    <source>
        <dbReference type="ARBA" id="ARBA00022989"/>
    </source>
</evidence>
<evidence type="ECO:0000256" key="7">
    <source>
        <dbReference type="ARBA" id="ARBA00022729"/>
    </source>
</evidence>
<evidence type="ECO:0000256" key="14">
    <source>
        <dbReference type="PIRNR" id="PIRNR000292"/>
    </source>
</evidence>
<evidence type="ECO:0000256" key="10">
    <source>
        <dbReference type="ARBA" id="ARBA00023002"/>
    </source>
</evidence>
<evidence type="ECO:0000256" key="13">
    <source>
        <dbReference type="ARBA" id="ARBA00023288"/>
    </source>
</evidence>
<dbReference type="AlphaFoldDB" id="A0A0A2XZ07"/>
<keyword evidence="11 14" id="KW-0472">Membrane</keyword>
<comment type="caution">
    <text evidence="19">The sequence shown here is derived from an EMBL/GenBank/DDBJ whole genome shotgun (WGS) entry which is preliminary data.</text>
</comment>
<dbReference type="Pfam" id="PF00116">
    <property type="entry name" value="COX2"/>
    <property type="match status" value="1"/>
</dbReference>
<keyword evidence="3 14" id="KW-0813">Transport</keyword>
<keyword evidence="7" id="KW-0732">Signal</keyword>
<name>A0A0A2XZ07_9PAST</name>
<dbReference type="PROSITE" id="PS50857">
    <property type="entry name" value="COX2_CUA"/>
    <property type="match status" value="1"/>
</dbReference>
<keyword evidence="20" id="KW-1185">Reference proteome</keyword>
<reference evidence="19 20" key="1">
    <citation type="submission" date="2014-08" db="EMBL/GenBank/DDBJ databases">
        <title>Chaperone-usher fimbriae in a diverse selection of Gallibacterium genomes.</title>
        <authorList>
            <person name="Kudirkiene E."/>
            <person name="Bager R.J."/>
            <person name="Johnson T.J."/>
            <person name="Bojesen A.M."/>
        </authorList>
    </citation>
    <scope>NUCLEOTIDE SEQUENCE [LARGE SCALE GENOMIC DNA]</scope>
    <source>
        <strain evidence="19 20">CCM5976</strain>
    </source>
</reference>
<dbReference type="PANTHER" id="PTHR22888:SF18">
    <property type="entry name" value="CYTOCHROME BO(3) UBIQUINOL OXIDASE SUBUNIT 2"/>
    <property type="match status" value="1"/>
</dbReference>
<dbReference type="InterPro" id="IPR006333">
    <property type="entry name" value="Cyt_o_ubiquinol_oxidase_su2"/>
</dbReference>
<sequence length="309" mass="34431">MKLSSKQTKWSLVLICAAFLLSGCENAVLLNPKGQIGMAERDLILIATGLMLLVVIPVIIMAIVFARKYRESNVKEKYSPNWAHSNKIEMVVWGIPVIIILILGTITWKTTHSLDPYRPLEHENKPITIQVVSLDWKWLFIYPEQGIATVNEIAFPQNTPVEFKITSDTVMNSFFIPQLGSQVYAMAGMQTKLHLIADEPGTYKGISASYSGSGFSGMKFNAIATPDEASFADWVAKVKQSPDSLNTMDAYNQVAIPSKYDKPKYFSSVVPNLFYDIMAKFGSPHMHKPDMQGHSTHISHNESSVAITE</sequence>
<evidence type="ECO:0000256" key="1">
    <source>
        <dbReference type="ARBA" id="ARBA00004651"/>
    </source>
</evidence>
<protein>
    <recommendedName>
        <fullName evidence="14">Ubiquinol oxidase subunit 2</fullName>
    </recommendedName>
</protein>
<evidence type="ECO:0000256" key="3">
    <source>
        <dbReference type="ARBA" id="ARBA00022448"/>
    </source>
</evidence>
<evidence type="ECO:0000313" key="19">
    <source>
        <dbReference type="EMBL" id="KGQ30554.1"/>
    </source>
</evidence>
<proteinExistence type="inferred from homology"/>
<keyword evidence="8 14" id="KW-0249">Electron transport</keyword>
<evidence type="ECO:0000259" key="17">
    <source>
        <dbReference type="PROSITE" id="PS50857"/>
    </source>
</evidence>
<feature type="transmembrane region" description="Helical" evidence="16">
    <location>
        <begin position="88"/>
        <end position="108"/>
    </location>
</feature>
<evidence type="ECO:0000256" key="11">
    <source>
        <dbReference type="ARBA" id="ARBA00023136"/>
    </source>
</evidence>
<dbReference type="InterPro" id="IPR036257">
    <property type="entry name" value="Cyt_c_oxidase_su2_TM_sf"/>
</dbReference>
<comment type="subcellular location">
    <subcellularLocation>
        <location evidence="1">Cell membrane</location>
        <topology evidence="1">Multi-pass membrane protein</topology>
    </subcellularLocation>
</comment>
<keyword evidence="12" id="KW-0564">Palmitate</keyword>
<accession>A0A0A2XZ07</accession>
<dbReference type="Proteomes" id="UP000030418">
    <property type="component" value="Unassembled WGS sequence"/>
</dbReference>
<keyword evidence="9 16" id="KW-1133">Transmembrane helix</keyword>
<dbReference type="NCBIfam" id="TIGR01433">
    <property type="entry name" value="CyoA"/>
    <property type="match status" value="1"/>
</dbReference>
<dbReference type="GO" id="GO:0009486">
    <property type="term" value="F:cytochrome bo3 ubiquinol oxidase activity"/>
    <property type="evidence" value="ECO:0007669"/>
    <property type="project" value="InterPro"/>
</dbReference>
<dbReference type="GO" id="GO:0005507">
    <property type="term" value="F:copper ion binding"/>
    <property type="evidence" value="ECO:0007669"/>
    <property type="project" value="InterPro"/>
</dbReference>
<dbReference type="GO" id="GO:0016682">
    <property type="term" value="F:oxidoreductase activity, acting on diphenols and related substances as donors, oxygen as acceptor"/>
    <property type="evidence" value="ECO:0007669"/>
    <property type="project" value="InterPro"/>
</dbReference>
<feature type="domain" description="Cytochrome oxidase subunit II copper A binding" evidence="17">
    <location>
        <begin position="124"/>
        <end position="237"/>
    </location>
</feature>
<dbReference type="InterPro" id="IPR008972">
    <property type="entry name" value="Cupredoxin"/>
</dbReference>
<feature type="region of interest" description="Disordered" evidence="15">
    <location>
        <begin position="286"/>
        <end position="309"/>
    </location>
</feature>
<comment type="similarity">
    <text evidence="2 14">Belongs to the cytochrome c oxidase subunit 2 family.</text>
</comment>
<feature type="domain" description="Cytochrome oxidase subunit II transmembrane region profile" evidence="18">
    <location>
        <begin position="21"/>
        <end position="118"/>
    </location>
</feature>
<dbReference type="PANTHER" id="PTHR22888">
    <property type="entry name" value="CYTOCHROME C OXIDASE, SUBUNIT II"/>
    <property type="match status" value="1"/>
</dbReference>
<dbReference type="PROSITE" id="PS50999">
    <property type="entry name" value="COX2_TM"/>
    <property type="match status" value="1"/>
</dbReference>
<organism evidence="19 20">
    <name type="scientific">Gallibacterium genomosp. 2</name>
    <dbReference type="NCBI Taxonomy" id="155517"/>
    <lineage>
        <taxon>Bacteria</taxon>
        <taxon>Pseudomonadati</taxon>
        <taxon>Pseudomonadota</taxon>
        <taxon>Gammaproteobacteria</taxon>
        <taxon>Pasteurellales</taxon>
        <taxon>Pasteurellaceae</taxon>
        <taxon>Gallibacterium</taxon>
    </lineage>
</organism>
<dbReference type="InterPro" id="IPR011759">
    <property type="entry name" value="Cyt_c_oxidase_su2_TM_dom"/>
</dbReference>
<keyword evidence="4 14" id="KW-1003">Cell membrane</keyword>
<evidence type="ECO:0000256" key="5">
    <source>
        <dbReference type="ARBA" id="ARBA00022660"/>
    </source>
</evidence>
<feature type="compositionally biased region" description="Polar residues" evidence="15">
    <location>
        <begin position="293"/>
        <end position="309"/>
    </location>
</feature>
<dbReference type="EMBL" id="JPXY01000046">
    <property type="protein sequence ID" value="KGQ30554.1"/>
    <property type="molecule type" value="Genomic_DNA"/>
</dbReference>
<evidence type="ECO:0000256" key="6">
    <source>
        <dbReference type="ARBA" id="ARBA00022692"/>
    </source>
</evidence>
<evidence type="ECO:0000256" key="16">
    <source>
        <dbReference type="SAM" id="Phobius"/>
    </source>
</evidence>
<evidence type="ECO:0000259" key="18">
    <source>
        <dbReference type="PROSITE" id="PS50999"/>
    </source>
</evidence>
<dbReference type="SUPFAM" id="SSF81464">
    <property type="entry name" value="Cytochrome c oxidase subunit II-like, transmembrane region"/>
    <property type="match status" value="1"/>
</dbReference>
<evidence type="ECO:0000256" key="4">
    <source>
        <dbReference type="ARBA" id="ARBA00022475"/>
    </source>
</evidence>
<dbReference type="PROSITE" id="PS51257">
    <property type="entry name" value="PROKAR_LIPOPROTEIN"/>
    <property type="match status" value="1"/>
</dbReference>
<dbReference type="Gene3D" id="1.10.287.90">
    <property type="match status" value="1"/>
</dbReference>
<dbReference type="RefSeq" id="WP_013746804.1">
    <property type="nucleotide sequence ID" value="NZ_JPXY01000046.1"/>
</dbReference>
<dbReference type="CDD" id="cd04212">
    <property type="entry name" value="CuRO_UO_II"/>
    <property type="match status" value="1"/>
</dbReference>
<evidence type="ECO:0000256" key="12">
    <source>
        <dbReference type="ARBA" id="ARBA00023139"/>
    </source>
</evidence>
<dbReference type="Pfam" id="PF06481">
    <property type="entry name" value="COX_ARM"/>
    <property type="match status" value="1"/>
</dbReference>
<dbReference type="InterPro" id="IPR045187">
    <property type="entry name" value="CcO_II"/>
</dbReference>
<dbReference type="InterPro" id="IPR010514">
    <property type="entry name" value="COX_ARM"/>
</dbReference>
<evidence type="ECO:0000256" key="2">
    <source>
        <dbReference type="ARBA" id="ARBA00007866"/>
    </source>
</evidence>
<keyword evidence="10 14" id="KW-0560">Oxidoreductase</keyword>
<dbReference type="GO" id="GO:0004129">
    <property type="term" value="F:cytochrome-c oxidase activity"/>
    <property type="evidence" value="ECO:0007669"/>
    <property type="project" value="UniProtKB-UniRule"/>
</dbReference>
<gene>
    <name evidence="19" type="ORF">P375_09660</name>
</gene>